<accession>A0A9X1YE43</accession>
<reference evidence="2" key="1">
    <citation type="submission" date="2021-11" db="EMBL/GenBank/DDBJ databases">
        <title>BS-T2-15 a new species belonging to the Comamonadaceae family isolated from the soil of a French oak forest.</title>
        <authorList>
            <person name="Mieszkin S."/>
            <person name="Alain K."/>
        </authorList>
    </citation>
    <scope>NUCLEOTIDE SEQUENCE</scope>
    <source>
        <strain evidence="2">BS-T2-15</strain>
    </source>
</reference>
<dbReference type="RefSeq" id="WP_275680871.1">
    <property type="nucleotide sequence ID" value="NZ_JAJLJH010000001.1"/>
</dbReference>
<proteinExistence type="predicted"/>
<feature type="compositionally biased region" description="Basic and acidic residues" evidence="1">
    <location>
        <begin position="28"/>
        <end position="40"/>
    </location>
</feature>
<organism evidence="2 3">
    <name type="scientific">Scleromatobacter humisilvae</name>
    <dbReference type="NCBI Taxonomy" id="2897159"/>
    <lineage>
        <taxon>Bacteria</taxon>
        <taxon>Pseudomonadati</taxon>
        <taxon>Pseudomonadota</taxon>
        <taxon>Betaproteobacteria</taxon>
        <taxon>Burkholderiales</taxon>
        <taxon>Sphaerotilaceae</taxon>
        <taxon>Scleromatobacter</taxon>
    </lineage>
</organism>
<comment type="caution">
    <text evidence="2">The sequence shown here is derived from an EMBL/GenBank/DDBJ whole genome shotgun (WGS) entry which is preliminary data.</text>
</comment>
<dbReference type="AlphaFoldDB" id="A0A9X1YE43"/>
<keyword evidence="3" id="KW-1185">Reference proteome</keyword>
<name>A0A9X1YE43_9BURK</name>
<sequence>MDYRTPLQQLLQRFHLARTHAPATAPARDFEDTRPDDSRAHQPAALRQVAPSRQPIGRSQSTIDLVLGTEVMEYPDETASGLMDEFFAKSEKRAA</sequence>
<evidence type="ECO:0000313" key="3">
    <source>
        <dbReference type="Proteomes" id="UP001139353"/>
    </source>
</evidence>
<protein>
    <submittedName>
        <fullName evidence="2">Uncharacterized protein</fullName>
    </submittedName>
</protein>
<gene>
    <name evidence="2" type="ORF">LPC04_03915</name>
</gene>
<dbReference type="Proteomes" id="UP001139353">
    <property type="component" value="Unassembled WGS sequence"/>
</dbReference>
<dbReference type="EMBL" id="JAJLJH010000001">
    <property type="protein sequence ID" value="MCK9684849.1"/>
    <property type="molecule type" value="Genomic_DNA"/>
</dbReference>
<feature type="region of interest" description="Disordered" evidence="1">
    <location>
        <begin position="18"/>
        <end position="57"/>
    </location>
</feature>
<evidence type="ECO:0000256" key="1">
    <source>
        <dbReference type="SAM" id="MobiDB-lite"/>
    </source>
</evidence>
<evidence type="ECO:0000313" key="2">
    <source>
        <dbReference type="EMBL" id="MCK9684849.1"/>
    </source>
</evidence>